<dbReference type="OrthoDB" id="685909at2759"/>
<accession>A0A7J0DSL9</accession>
<evidence type="ECO:0000313" key="3">
    <source>
        <dbReference type="Proteomes" id="UP000585474"/>
    </source>
</evidence>
<dbReference type="AlphaFoldDB" id="A0A7J0DSL9"/>
<dbReference type="Proteomes" id="UP000585474">
    <property type="component" value="Unassembled WGS sequence"/>
</dbReference>
<dbReference type="EMBL" id="BJWL01000383">
    <property type="protein sequence ID" value="GFS41581.1"/>
    <property type="molecule type" value="Genomic_DNA"/>
</dbReference>
<proteinExistence type="predicted"/>
<sequence>MDGGGRACEEIMAKSCGYQRRIRRMSYRGGTVNVGVWEEVESNIDLIHRGSDEIAYLAHRRDEVIQLLSSLRKDPPSLEGSPSVERETNIMTQDELDHLRESHSFPLSVQIKPYEEDETIASTCLSKVAFYEATFHTGLREVKKDPAQGYPNNVKEWKKKFFFISKDDREFPSGISRDAGVPRVPMTWSTPGKRYNKSPILSTTEQERLNGILDSLSAVETIVRISRQAVQLQLWTTSVSLTILEINLAKGASPAMMSTSVAIDEKPPQSEVPDIKPTEKGKLASNAKVKGEYVAHREKEEIPLRTGHHRVRQRPLWQLGQERITSMAEKLIEGVIPPLNKAEENKLELDQAIARLFQGIGEVMVLTSSLASNGREMRDEAIIQQGRSTSIKSEMTHAQKLASDLERQLVEAGDGGGQASKYFGEGFDFYKRQLGYLHPDLDMQDMRIDVDLLEEEEGKEEEKEGEKEEEREEEKEEEKGNQNSPLSP</sequence>
<protein>
    <submittedName>
        <fullName evidence="2">Uncharacterized protein</fullName>
    </submittedName>
</protein>
<gene>
    <name evidence="2" type="ORF">Acr_00g0075200</name>
</gene>
<keyword evidence="3" id="KW-1185">Reference proteome</keyword>
<feature type="region of interest" description="Disordered" evidence="1">
    <location>
        <begin position="448"/>
        <end position="488"/>
    </location>
</feature>
<name>A0A7J0DSL9_9ERIC</name>
<comment type="caution">
    <text evidence="2">The sequence shown here is derived from an EMBL/GenBank/DDBJ whole genome shotgun (WGS) entry which is preliminary data.</text>
</comment>
<organism evidence="2 3">
    <name type="scientific">Actinidia rufa</name>
    <dbReference type="NCBI Taxonomy" id="165716"/>
    <lineage>
        <taxon>Eukaryota</taxon>
        <taxon>Viridiplantae</taxon>
        <taxon>Streptophyta</taxon>
        <taxon>Embryophyta</taxon>
        <taxon>Tracheophyta</taxon>
        <taxon>Spermatophyta</taxon>
        <taxon>Magnoliopsida</taxon>
        <taxon>eudicotyledons</taxon>
        <taxon>Gunneridae</taxon>
        <taxon>Pentapetalae</taxon>
        <taxon>asterids</taxon>
        <taxon>Ericales</taxon>
        <taxon>Actinidiaceae</taxon>
        <taxon>Actinidia</taxon>
    </lineage>
</organism>
<evidence type="ECO:0000313" key="2">
    <source>
        <dbReference type="EMBL" id="GFS41581.1"/>
    </source>
</evidence>
<evidence type="ECO:0000256" key="1">
    <source>
        <dbReference type="SAM" id="MobiDB-lite"/>
    </source>
</evidence>
<reference evidence="3" key="1">
    <citation type="submission" date="2019-07" db="EMBL/GenBank/DDBJ databases">
        <title>De Novo Assembly of kiwifruit Actinidia rufa.</title>
        <authorList>
            <person name="Sugita-Konishi S."/>
            <person name="Sato K."/>
            <person name="Mori E."/>
            <person name="Abe Y."/>
            <person name="Kisaki G."/>
            <person name="Hamano K."/>
            <person name="Suezawa K."/>
            <person name="Otani M."/>
            <person name="Fukuda T."/>
            <person name="Manabe T."/>
            <person name="Gomi K."/>
            <person name="Tabuchi M."/>
            <person name="Akimitsu K."/>
            <person name="Kataoka I."/>
        </authorList>
    </citation>
    <scope>NUCLEOTIDE SEQUENCE [LARGE SCALE GENOMIC DNA]</scope>
    <source>
        <strain evidence="3">cv. Fuchu</strain>
    </source>
</reference>